<evidence type="ECO:0000256" key="1">
    <source>
        <dbReference type="SAM" id="MobiDB-lite"/>
    </source>
</evidence>
<gene>
    <name evidence="2" type="ORF">ARMSODRAFT_973236</name>
</gene>
<reference evidence="3" key="1">
    <citation type="journal article" date="2017" name="Nat. Ecol. Evol.">
        <title>Genome expansion and lineage-specific genetic innovations in the forest pathogenic fungi Armillaria.</title>
        <authorList>
            <person name="Sipos G."/>
            <person name="Prasanna A.N."/>
            <person name="Walter M.C."/>
            <person name="O'Connor E."/>
            <person name="Balint B."/>
            <person name="Krizsan K."/>
            <person name="Kiss B."/>
            <person name="Hess J."/>
            <person name="Varga T."/>
            <person name="Slot J."/>
            <person name="Riley R."/>
            <person name="Boka B."/>
            <person name="Rigling D."/>
            <person name="Barry K."/>
            <person name="Lee J."/>
            <person name="Mihaltcheva S."/>
            <person name="LaButti K."/>
            <person name="Lipzen A."/>
            <person name="Waldron R."/>
            <person name="Moloney N.M."/>
            <person name="Sperisen C."/>
            <person name="Kredics L."/>
            <person name="Vagvoelgyi C."/>
            <person name="Patrignani A."/>
            <person name="Fitzpatrick D."/>
            <person name="Nagy I."/>
            <person name="Doyle S."/>
            <person name="Anderson J.B."/>
            <person name="Grigoriev I.V."/>
            <person name="Gueldener U."/>
            <person name="Muensterkoetter M."/>
            <person name="Nagy L.G."/>
        </authorList>
    </citation>
    <scope>NUCLEOTIDE SEQUENCE [LARGE SCALE GENOMIC DNA]</scope>
    <source>
        <strain evidence="3">28-4</strain>
    </source>
</reference>
<feature type="region of interest" description="Disordered" evidence="1">
    <location>
        <begin position="109"/>
        <end position="150"/>
    </location>
</feature>
<organism evidence="2 3">
    <name type="scientific">Armillaria solidipes</name>
    <dbReference type="NCBI Taxonomy" id="1076256"/>
    <lineage>
        <taxon>Eukaryota</taxon>
        <taxon>Fungi</taxon>
        <taxon>Dikarya</taxon>
        <taxon>Basidiomycota</taxon>
        <taxon>Agaricomycotina</taxon>
        <taxon>Agaricomycetes</taxon>
        <taxon>Agaricomycetidae</taxon>
        <taxon>Agaricales</taxon>
        <taxon>Marasmiineae</taxon>
        <taxon>Physalacriaceae</taxon>
        <taxon>Armillaria</taxon>
    </lineage>
</organism>
<protein>
    <submittedName>
        <fullName evidence="2">Uncharacterized protein</fullName>
    </submittedName>
</protein>
<feature type="compositionally biased region" description="Basic and acidic residues" evidence="1">
    <location>
        <begin position="109"/>
        <end position="123"/>
    </location>
</feature>
<evidence type="ECO:0000313" key="3">
    <source>
        <dbReference type="Proteomes" id="UP000218334"/>
    </source>
</evidence>
<name>A0A2H3BL84_9AGAR</name>
<proteinExistence type="predicted"/>
<dbReference type="Proteomes" id="UP000218334">
    <property type="component" value="Unassembled WGS sequence"/>
</dbReference>
<evidence type="ECO:0000313" key="2">
    <source>
        <dbReference type="EMBL" id="PBK71619.1"/>
    </source>
</evidence>
<sequence length="150" mass="16412">MIGNYIKTAIEWISSLGLRRWAEKTDSDPFRNGFGFENAISFSSITSRVKIIIFSSGLVQLICTGVKKISPTVEEPFLCKGDNGTSGETYLKYVESKAACYPSLTCQHDRISPESSEQPKERSNGFVGIGGQTPTTRLDAAPKYLSQSSS</sequence>
<keyword evidence="3" id="KW-1185">Reference proteome</keyword>
<accession>A0A2H3BL84</accession>
<dbReference type="EMBL" id="KZ293423">
    <property type="protein sequence ID" value="PBK71619.1"/>
    <property type="molecule type" value="Genomic_DNA"/>
</dbReference>
<dbReference type="AlphaFoldDB" id="A0A2H3BL84"/>